<feature type="chain" id="PRO_5013098629" evidence="1">
    <location>
        <begin position="19"/>
        <end position="257"/>
    </location>
</feature>
<name>A0A224Y9Y3_9ACAR</name>
<feature type="signal peptide" evidence="1">
    <location>
        <begin position="1"/>
        <end position="18"/>
    </location>
</feature>
<keyword evidence="1" id="KW-0732">Signal</keyword>
<organism evidence="2">
    <name type="scientific">Rhipicephalus zambeziensis</name>
    <dbReference type="NCBI Taxonomy" id="60191"/>
    <lineage>
        <taxon>Eukaryota</taxon>
        <taxon>Metazoa</taxon>
        <taxon>Ecdysozoa</taxon>
        <taxon>Arthropoda</taxon>
        <taxon>Chelicerata</taxon>
        <taxon>Arachnida</taxon>
        <taxon>Acari</taxon>
        <taxon>Parasitiformes</taxon>
        <taxon>Ixodida</taxon>
        <taxon>Ixodoidea</taxon>
        <taxon>Ixodidae</taxon>
        <taxon>Rhipicephalinae</taxon>
        <taxon>Rhipicephalus</taxon>
        <taxon>Rhipicephalus</taxon>
    </lineage>
</organism>
<evidence type="ECO:0000313" key="2">
    <source>
        <dbReference type="EMBL" id="MAA11221.1"/>
    </source>
</evidence>
<proteinExistence type="predicted"/>
<sequence length="257" mass="29029">MNRAAVLVFILYIAASSASDSVDPDLQWKTPKIGQGITVNAKIFYDSTVDVEGSSENEVTKPKKEPSIDDFKKLFKLVQEYFHNNSVMINIEVKSAEKVQEYFHNNSVMINIEVKSAEKSDNIGVPYGHTGEYELDANATLEKLKSHVASRPHESDTIFYFFSRTPLIIKEGSQAGNYSYYGTYHTFCSKLTSAVAVFYNSMEYIWSAAWATEWMFGLPEYPTSIEQNTYFMLSTFQRCQKSACSTKCLQKCGVSGE</sequence>
<accession>A0A224Y9Y3</accession>
<protein>
    <submittedName>
        <fullName evidence="2">28 kDa Metastriate family member</fullName>
    </submittedName>
</protein>
<dbReference type="EMBL" id="GFPF01000075">
    <property type="protein sequence ID" value="MAA11221.1"/>
    <property type="molecule type" value="Transcribed_RNA"/>
</dbReference>
<dbReference type="AlphaFoldDB" id="A0A224Y9Y3"/>
<evidence type="ECO:0000256" key="1">
    <source>
        <dbReference type="SAM" id="SignalP"/>
    </source>
</evidence>
<reference evidence="2" key="1">
    <citation type="journal article" date="2017" name="Parasit. Vectors">
        <title>Sialotranscriptomics of Rhipicephalus zambeziensis reveals intricate expression profiles of secretory proteins and suggests tight temporal transcriptional regulation during blood-feeding.</title>
        <authorList>
            <person name="de Castro M.H."/>
            <person name="de Klerk D."/>
            <person name="Pienaar R."/>
            <person name="Rees D.J.G."/>
            <person name="Mans B.J."/>
        </authorList>
    </citation>
    <scope>NUCLEOTIDE SEQUENCE</scope>
    <source>
        <tissue evidence="2">Salivary glands</tissue>
    </source>
</reference>